<keyword evidence="1" id="KW-1133">Transmembrane helix</keyword>
<protein>
    <submittedName>
        <fullName evidence="2">Uncharacterized protein</fullName>
    </submittedName>
</protein>
<evidence type="ECO:0000313" key="2">
    <source>
        <dbReference type="EMBL" id="ORE14655.1"/>
    </source>
</evidence>
<dbReference type="Proteomes" id="UP000242381">
    <property type="component" value="Unassembled WGS sequence"/>
</dbReference>
<dbReference type="AlphaFoldDB" id="A0A1X0RRL2"/>
<dbReference type="EMBL" id="KV921460">
    <property type="protein sequence ID" value="ORE14655.1"/>
    <property type="molecule type" value="Genomic_DNA"/>
</dbReference>
<proteinExistence type="predicted"/>
<evidence type="ECO:0000256" key="1">
    <source>
        <dbReference type="SAM" id="Phobius"/>
    </source>
</evidence>
<gene>
    <name evidence="2" type="ORF">BCV71DRAFT_275588</name>
</gene>
<name>A0A1X0RRL2_RHIZD</name>
<accession>A0A1X0RRL2</accession>
<organism evidence="2 3">
    <name type="scientific">Rhizopus microsporus</name>
    <dbReference type="NCBI Taxonomy" id="58291"/>
    <lineage>
        <taxon>Eukaryota</taxon>
        <taxon>Fungi</taxon>
        <taxon>Fungi incertae sedis</taxon>
        <taxon>Mucoromycota</taxon>
        <taxon>Mucoromycotina</taxon>
        <taxon>Mucoromycetes</taxon>
        <taxon>Mucorales</taxon>
        <taxon>Mucorineae</taxon>
        <taxon>Rhizopodaceae</taxon>
        <taxon>Rhizopus</taxon>
    </lineage>
</organism>
<keyword evidence="1" id="KW-0472">Membrane</keyword>
<sequence>MTESKAVNAFLIVRLTTETVKGPAYFPNKESTLFIKIKLLALLSAFVATILLTLQNVVAAPEEPSMEGYSKKGVAFGSSYCAKEKDTRGREAFAFPFVLSTARSVKGVICGAIFSMPPPRLKTSRLDMELEIKTGKKRVTILVEKSGLKEMGTLE</sequence>
<evidence type="ECO:0000313" key="3">
    <source>
        <dbReference type="Proteomes" id="UP000242381"/>
    </source>
</evidence>
<reference evidence="2 3" key="1">
    <citation type="journal article" date="2016" name="Proc. Natl. Acad. Sci. U.S.A.">
        <title>Lipid metabolic changes in an early divergent fungus govern the establishment of a mutualistic symbiosis with endobacteria.</title>
        <authorList>
            <person name="Lastovetsky O.A."/>
            <person name="Gaspar M.L."/>
            <person name="Mondo S.J."/>
            <person name="LaButti K.M."/>
            <person name="Sandor L."/>
            <person name="Grigoriev I.V."/>
            <person name="Henry S.A."/>
            <person name="Pawlowska T.E."/>
        </authorList>
    </citation>
    <scope>NUCLEOTIDE SEQUENCE [LARGE SCALE GENOMIC DNA]</scope>
    <source>
        <strain evidence="2 3">ATCC 11559</strain>
    </source>
</reference>
<keyword evidence="1" id="KW-0812">Transmembrane</keyword>
<feature type="transmembrane region" description="Helical" evidence="1">
    <location>
        <begin position="39"/>
        <end position="58"/>
    </location>
</feature>